<dbReference type="Pfam" id="PF02872">
    <property type="entry name" value="5_nucleotid_C"/>
    <property type="match status" value="1"/>
</dbReference>
<feature type="compositionally biased region" description="Acidic residues" evidence="4">
    <location>
        <begin position="565"/>
        <end position="583"/>
    </location>
</feature>
<proteinExistence type="inferred from homology"/>
<evidence type="ECO:0008006" key="9">
    <source>
        <dbReference type="Google" id="ProtNLM"/>
    </source>
</evidence>
<evidence type="ECO:0000256" key="2">
    <source>
        <dbReference type="ARBA" id="ARBA00022729"/>
    </source>
</evidence>
<protein>
    <recommendedName>
        <fullName evidence="9">5'-Nucleotidase C-terminal domain-containing protein</fullName>
    </recommendedName>
</protein>
<organism evidence="7 8">
    <name type="scientific">Bifiguratus adelaidae</name>
    <dbReference type="NCBI Taxonomy" id="1938954"/>
    <lineage>
        <taxon>Eukaryota</taxon>
        <taxon>Fungi</taxon>
        <taxon>Fungi incertae sedis</taxon>
        <taxon>Mucoromycota</taxon>
        <taxon>Mucoromycotina</taxon>
        <taxon>Endogonomycetes</taxon>
        <taxon>Endogonales</taxon>
        <taxon>Endogonales incertae sedis</taxon>
        <taxon>Bifiguratus</taxon>
    </lineage>
</organism>
<reference evidence="7 8" key="1">
    <citation type="journal article" date="2017" name="Mycologia">
        <title>Bifiguratus adelaidae, gen. et sp. nov., a new member of Mucoromycotina in endophytic and soil-dwelling habitats.</title>
        <authorList>
            <person name="Torres-Cruz T.J."/>
            <person name="Billingsley Tobias T.L."/>
            <person name="Almatruk M."/>
            <person name="Hesse C."/>
            <person name="Kuske C.R."/>
            <person name="Desiro A."/>
            <person name="Benucci G.M."/>
            <person name="Bonito G."/>
            <person name="Stajich J.E."/>
            <person name="Dunlap C."/>
            <person name="Arnold A.E."/>
            <person name="Porras-Alfaro A."/>
        </authorList>
    </citation>
    <scope>NUCLEOTIDE SEQUENCE [LARGE SCALE GENOMIC DNA]</scope>
    <source>
        <strain evidence="7 8">AZ0501</strain>
    </source>
</reference>
<dbReference type="GO" id="GO:0016787">
    <property type="term" value="F:hydrolase activity"/>
    <property type="evidence" value="ECO:0007669"/>
    <property type="project" value="UniProtKB-KW"/>
</dbReference>
<dbReference type="InterPro" id="IPR008334">
    <property type="entry name" value="5'-Nucleotdase_C"/>
</dbReference>
<dbReference type="InterPro" id="IPR029052">
    <property type="entry name" value="Metallo-depent_PP-like"/>
</dbReference>
<comment type="caution">
    <text evidence="7">The sequence shown here is derived from an EMBL/GenBank/DDBJ whole genome shotgun (WGS) entry which is preliminary data.</text>
</comment>
<dbReference type="InterPro" id="IPR004843">
    <property type="entry name" value="Calcineurin-like_PHP"/>
</dbReference>
<feature type="compositionally biased region" description="Basic residues" evidence="4">
    <location>
        <begin position="608"/>
        <end position="625"/>
    </location>
</feature>
<accession>A0A261Y109</accession>
<dbReference type="InterPro" id="IPR006179">
    <property type="entry name" value="5_nucleotidase/apyrase"/>
</dbReference>
<evidence type="ECO:0000259" key="5">
    <source>
        <dbReference type="Pfam" id="PF00149"/>
    </source>
</evidence>
<evidence type="ECO:0000313" key="7">
    <source>
        <dbReference type="EMBL" id="OZJ04273.1"/>
    </source>
</evidence>
<dbReference type="GO" id="GO:0009166">
    <property type="term" value="P:nucleotide catabolic process"/>
    <property type="evidence" value="ECO:0007669"/>
    <property type="project" value="InterPro"/>
</dbReference>
<keyword evidence="3" id="KW-0547">Nucleotide-binding</keyword>
<feature type="domain" description="5'-Nucleotidase C-terminal" evidence="6">
    <location>
        <begin position="324"/>
        <end position="495"/>
    </location>
</feature>
<evidence type="ECO:0000256" key="3">
    <source>
        <dbReference type="RuleBase" id="RU362119"/>
    </source>
</evidence>
<evidence type="ECO:0000259" key="6">
    <source>
        <dbReference type="Pfam" id="PF02872"/>
    </source>
</evidence>
<dbReference type="InterPro" id="IPR036907">
    <property type="entry name" value="5'-Nucleotdase_C_sf"/>
</dbReference>
<evidence type="ECO:0000256" key="1">
    <source>
        <dbReference type="ARBA" id="ARBA00006654"/>
    </source>
</evidence>
<dbReference type="EMBL" id="MVBO01000046">
    <property type="protein sequence ID" value="OZJ04273.1"/>
    <property type="molecule type" value="Genomic_DNA"/>
</dbReference>
<dbReference type="PRINTS" id="PR01607">
    <property type="entry name" value="APYRASEFAMLY"/>
</dbReference>
<dbReference type="Pfam" id="PF00149">
    <property type="entry name" value="Metallophos"/>
    <property type="match status" value="1"/>
</dbReference>
<dbReference type="AlphaFoldDB" id="A0A261Y109"/>
<dbReference type="SUPFAM" id="SSF55816">
    <property type="entry name" value="5'-nucleotidase (syn. UDP-sugar hydrolase), C-terminal domain"/>
    <property type="match status" value="1"/>
</dbReference>
<dbReference type="SUPFAM" id="SSF56300">
    <property type="entry name" value="Metallo-dependent phosphatases"/>
    <property type="match status" value="1"/>
</dbReference>
<comment type="similarity">
    <text evidence="1 3">Belongs to the 5'-nucleotidase family.</text>
</comment>
<gene>
    <name evidence="7" type="ORF">BZG36_02569</name>
</gene>
<sequence length="730" mass="81515">MQLTLIHFNDVYHVLPGNQEPIGGAARFAALVKQSLAEAQGDAIVLFSGDAFNPSIESSITRGRHMPPVLNTLRISASCVGNHDFDFGIFNLQRLTASTNFPWLLANIVDENGKLIEGLEECVVLQGKNVRIGVVGLVEKDWIATIPSFPPNYTYTDAVETAKRVSRKLRDPNGEYRADIVVALTHMRVQNDVTFAQQCKDDIDLVLGGHDHTYYISKAIEIKGDAWDRQKNIQEQNGLDPEANDPQSGIRIVKSGTDFRTLSVIECTLSEPVDDDHGGKRRIIKSITATRKDATSNIPEDEEAGKIVETISEKVTSKTKRSIGYTHTPWEGRSQRMRTEETNLGDFAADLMLHSYTSTLEEGVDFALCCGGTFRSDSVLGPGEITIADIMNIFPFEDPIVVIRLSGKQTYDALENAVSMYPKQEGRFPQVGGLRFTWDPEAEPGKRIRSVLVRDRESITNVNPVRWIPLDMERMYVCVTRQYMAEGYDGFTSLKTTPENVMVDEESGMLFSTLFRRFFLGLKYVNAIRDHFQDECDIHRAVGRAAKHWLEKARAAKDKRKAAQDGEEDVLQGDEDIADDIEIAESMTSASEAESSSDVDSTKNLPNAKHHPLLRHRHHHPHQHHPLSPDNEDAAKQQGNAAVSSRGIKDAMHSSARNPPCYLGKSSESDEDDEMFGEERDDCKRHIDLTFLSSKSLTPSSSPNPVDWLKTWASVSPTVDGRISVYRRSN</sequence>
<dbReference type="OrthoDB" id="10252235at2759"/>
<feature type="compositionally biased region" description="Low complexity" evidence="4">
    <location>
        <begin position="584"/>
        <end position="596"/>
    </location>
</feature>
<dbReference type="Gene3D" id="3.60.21.10">
    <property type="match status" value="1"/>
</dbReference>
<dbReference type="GO" id="GO:0000166">
    <property type="term" value="F:nucleotide binding"/>
    <property type="evidence" value="ECO:0007669"/>
    <property type="project" value="UniProtKB-KW"/>
</dbReference>
<evidence type="ECO:0000313" key="8">
    <source>
        <dbReference type="Proteomes" id="UP000242875"/>
    </source>
</evidence>
<keyword evidence="8" id="KW-1185">Reference proteome</keyword>
<dbReference type="PANTHER" id="PTHR11575:SF48">
    <property type="entry name" value="5'-NUCLEOTIDASE"/>
    <property type="match status" value="1"/>
</dbReference>
<dbReference type="PANTHER" id="PTHR11575">
    <property type="entry name" value="5'-NUCLEOTIDASE-RELATED"/>
    <property type="match status" value="1"/>
</dbReference>
<dbReference type="Gene3D" id="3.90.780.10">
    <property type="entry name" value="5'-Nucleotidase, C-terminal domain"/>
    <property type="match status" value="1"/>
</dbReference>
<name>A0A261Y109_9FUNG</name>
<evidence type="ECO:0000256" key="4">
    <source>
        <dbReference type="SAM" id="MobiDB-lite"/>
    </source>
</evidence>
<keyword evidence="2" id="KW-0732">Signal</keyword>
<keyword evidence="3" id="KW-0378">Hydrolase</keyword>
<feature type="domain" description="Calcineurin-like phosphoesterase" evidence="5">
    <location>
        <begin position="4"/>
        <end position="214"/>
    </location>
</feature>
<feature type="region of interest" description="Disordered" evidence="4">
    <location>
        <begin position="557"/>
        <end position="679"/>
    </location>
</feature>
<dbReference type="Proteomes" id="UP000242875">
    <property type="component" value="Unassembled WGS sequence"/>
</dbReference>